<reference evidence="3 4" key="1">
    <citation type="journal article" date="2024" name="Nat. Commun.">
        <title>Phylogenomics reveals the evolutionary origins of lichenization in chlorophyte algae.</title>
        <authorList>
            <person name="Puginier C."/>
            <person name="Libourel C."/>
            <person name="Otte J."/>
            <person name="Skaloud P."/>
            <person name="Haon M."/>
            <person name="Grisel S."/>
            <person name="Petersen M."/>
            <person name="Berrin J.G."/>
            <person name="Delaux P.M."/>
            <person name="Dal Grande F."/>
            <person name="Keller J."/>
        </authorList>
    </citation>
    <scope>NUCLEOTIDE SEQUENCE [LARGE SCALE GENOMIC DNA]</scope>
    <source>
        <strain evidence="3 4">SAG 216-7</strain>
    </source>
</reference>
<gene>
    <name evidence="3" type="ORF">WJX75_006673</name>
</gene>
<proteinExistence type="predicted"/>
<dbReference type="Pfam" id="PF14966">
    <property type="entry name" value="DNA_repr_REX1B"/>
    <property type="match status" value="1"/>
</dbReference>
<dbReference type="PANTHER" id="PTHR28309">
    <property type="entry name" value="REQUIRED FOR EXCISION 1-B DOMAIN-CONTAINING PROTEIN"/>
    <property type="match status" value="1"/>
</dbReference>
<keyword evidence="1" id="KW-0175">Coiled coil</keyword>
<organism evidence="3 4">
    <name type="scientific">Coccomyxa subellipsoidea</name>
    <dbReference type="NCBI Taxonomy" id="248742"/>
    <lineage>
        <taxon>Eukaryota</taxon>
        <taxon>Viridiplantae</taxon>
        <taxon>Chlorophyta</taxon>
        <taxon>core chlorophytes</taxon>
        <taxon>Trebouxiophyceae</taxon>
        <taxon>Trebouxiophyceae incertae sedis</taxon>
        <taxon>Coccomyxaceae</taxon>
        <taxon>Coccomyxa</taxon>
    </lineage>
</organism>
<protein>
    <submittedName>
        <fullName evidence="3">Uncharacterized protein</fullName>
    </submittedName>
</protein>
<keyword evidence="4" id="KW-1185">Reference proteome</keyword>
<feature type="coiled-coil region" evidence="1">
    <location>
        <begin position="169"/>
        <end position="196"/>
    </location>
</feature>
<accession>A0ABR2YSM8</accession>
<dbReference type="EMBL" id="JALJOT010000006">
    <property type="protein sequence ID" value="KAK9909730.1"/>
    <property type="molecule type" value="Genomic_DNA"/>
</dbReference>
<feature type="region of interest" description="Disordered" evidence="2">
    <location>
        <begin position="113"/>
        <end position="157"/>
    </location>
</feature>
<dbReference type="InterPro" id="IPR039491">
    <property type="entry name" value="REX1-B"/>
</dbReference>
<sequence>MCATQPQSAEVLAVLCDFQAAQEKRVRQYVRFNDAFTDYLRSKDEAPFRHVMVETTREFAEVNESVRAAEARLSGDLARPDLAAHLRLLQEAERAKLKFTLVHQALKREASQERFSWQRGEEAQEQSTSLGDTPSEGAHANGYGHFCSLPPEPTEEEFTNALTEATLELQAAVTSINDTLMELREAEEELREDAEI</sequence>
<comment type="caution">
    <text evidence="3">The sequence shown here is derived from an EMBL/GenBank/DDBJ whole genome shotgun (WGS) entry which is preliminary data.</text>
</comment>
<evidence type="ECO:0000313" key="4">
    <source>
        <dbReference type="Proteomes" id="UP001491310"/>
    </source>
</evidence>
<dbReference type="Proteomes" id="UP001491310">
    <property type="component" value="Unassembled WGS sequence"/>
</dbReference>
<evidence type="ECO:0000256" key="1">
    <source>
        <dbReference type="SAM" id="Coils"/>
    </source>
</evidence>
<dbReference type="PANTHER" id="PTHR28309:SF1">
    <property type="entry name" value="REQUIRED FOR EXCISION 1-B DOMAIN-CONTAINING PROTEIN"/>
    <property type="match status" value="1"/>
</dbReference>
<evidence type="ECO:0000313" key="3">
    <source>
        <dbReference type="EMBL" id="KAK9909730.1"/>
    </source>
</evidence>
<evidence type="ECO:0000256" key="2">
    <source>
        <dbReference type="SAM" id="MobiDB-lite"/>
    </source>
</evidence>
<name>A0ABR2YSM8_9CHLO</name>